<feature type="repeat" description="Pumilio" evidence="5">
    <location>
        <begin position="223"/>
        <end position="259"/>
    </location>
</feature>
<dbReference type="GO" id="GO:0003729">
    <property type="term" value="F:mRNA binding"/>
    <property type="evidence" value="ECO:0000318"/>
    <property type="project" value="GO_Central"/>
</dbReference>
<keyword evidence="9" id="KW-1185">Reference proteome</keyword>
<dbReference type="GO" id="GO:0005737">
    <property type="term" value="C:cytoplasm"/>
    <property type="evidence" value="ECO:0000318"/>
    <property type="project" value="GO_Central"/>
</dbReference>
<dbReference type="STRING" id="3983.A0A2C9U0D3"/>
<feature type="repeat" description="Pumilio" evidence="5">
    <location>
        <begin position="371"/>
        <end position="406"/>
    </location>
</feature>
<evidence type="ECO:0000313" key="9">
    <source>
        <dbReference type="Proteomes" id="UP000091857"/>
    </source>
</evidence>
<dbReference type="Proteomes" id="UP000091857">
    <property type="component" value="Chromosome 18"/>
</dbReference>
<dbReference type="PROSITE" id="PS50303">
    <property type="entry name" value="PUM_HD"/>
    <property type="match status" value="1"/>
</dbReference>
<name>A0A2C9U0D3_MANES</name>
<reference evidence="9" key="1">
    <citation type="journal article" date="2016" name="Nat. Biotechnol.">
        <title>Sequencing wild and cultivated cassava and related species reveals extensive interspecific hybridization and genetic diversity.</title>
        <authorList>
            <person name="Bredeson J.V."/>
            <person name="Lyons J.B."/>
            <person name="Prochnik S.E."/>
            <person name="Wu G.A."/>
            <person name="Ha C.M."/>
            <person name="Edsinger-Gonzales E."/>
            <person name="Grimwood J."/>
            <person name="Schmutz J."/>
            <person name="Rabbi I.Y."/>
            <person name="Egesi C."/>
            <person name="Nauluvula P."/>
            <person name="Lebot V."/>
            <person name="Ndunguru J."/>
            <person name="Mkamilo G."/>
            <person name="Bart R.S."/>
            <person name="Setter T.L."/>
            <person name="Gleadow R.M."/>
            <person name="Kulakow P."/>
            <person name="Ferguson M.E."/>
            <person name="Rounsley S."/>
            <person name="Rokhsar D.S."/>
        </authorList>
    </citation>
    <scope>NUCLEOTIDE SEQUENCE [LARGE SCALE GENOMIC DNA]</scope>
    <source>
        <strain evidence="9">cv. AM560-2</strain>
    </source>
</reference>
<evidence type="ECO:0000256" key="2">
    <source>
        <dbReference type="ARBA" id="ARBA00022845"/>
    </source>
</evidence>
<dbReference type="FunFam" id="1.25.10.10:FF:000237">
    <property type="entry name" value="Pumilio homolog 9"/>
    <property type="match status" value="1"/>
</dbReference>
<dbReference type="InterPro" id="IPR011989">
    <property type="entry name" value="ARM-like"/>
</dbReference>
<comment type="function">
    <text evidence="4">Sequence-specific RNA-binding protein that regulates translation and mRNA stability by binding the 3'-UTR of target mRNAs.</text>
</comment>
<evidence type="ECO:0000256" key="6">
    <source>
        <dbReference type="SAM" id="MobiDB-lite"/>
    </source>
</evidence>
<feature type="repeat" description="Pumilio" evidence="5">
    <location>
        <begin position="334"/>
        <end position="370"/>
    </location>
</feature>
<dbReference type="GO" id="GO:0010608">
    <property type="term" value="P:post-transcriptional regulation of gene expression"/>
    <property type="evidence" value="ECO:0000318"/>
    <property type="project" value="GO_Central"/>
</dbReference>
<evidence type="ECO:0000259" key="7">
    <source>
        <dbReference type="PROSITE" id="PS50303"/>
    </source>
</evidence>
<protein>
    <recommendedName>
        <fullName evidence="7">PUM-HD domain-containing protein</fullName>
    </recommendedName>
</protein>
<dbReference type="OrthoDB" id="668540at2759"/>
<feature type="repeat" description="Pumilio" evidence="5">
    <location>
        <begin position="444"/>
        <end position="480"/>
    </location>
</feature>
<gene>
    <name evidence="8" type="ORF">MANES_18G043600v8</name>
</gene>
<dbReference type="InterPro" id="IPR016024">
    <property type="entry name" value="ARM-type_fold"/>
</dbReference>
<dbReference type="Gramene" id="Manes.18G043600.1.v8.1">
    <property type="protein sequence ID" value="Manes.18G043600.1.v8.1.CDS"/>
    <property type="gene ID" value="Manes.18G043600.v8.1"/>
</dbReference>
<keyword evidence="3" id="KW-0694">RNA-binding</keyword>
<dbReference type="InterPro" id="IPR033712">
    <property type="entry name" value="Pumilio_RNA-bd"/>
</dbReference>
<dbReference type="PANTHER" id="PTHR12537">
    <property type="entry name" value="RNA BINDING PROTEIN PUMILIO-RELATED"/>
    <property type="match status" value="1"/>
</dbReference>
<dbReference type="InterPro" id="IPR033133">
    <property type="entry name" value="PUM-HD"/>
</dbReference>
<evidence type="ECO:0000256" key="1">
    <source>
        <dbReference type="ARBA" id="ARBA00022737"/>
    </source>
</evidence>
<feature type="repeat" description="Pumilio" evidence="5">
    <location>
        <begin position="262"/>
        <end position="298"/>
    </location>
</feature>
<feature type="compositionally biased region" description="Low complexity" evidence="6">
    <location>
        <begin position="10"/>
        <end position="20"/>
    </location>
</feature>
<feature type="domain" description="PUM-HD" evidence="7">
    <location>
        <begin position="163"/>
        <end position="506"/>
    </location>
</feature>
<evidence type="ECO:0000313" key="8">
    <source>
        <dbReference type="EMBL" id="OAY23001.1"/>
    </source>
</evidence>
<sequence length="509" mass="57064">MEQNGNGYYSSSSPFESSVSHTRNASFRHLNQRHLLPQTSSQNPNEDNIEYLFSQLSVSQHNGEPSYPAAYGDSSVGSHLYRPHVGGQTFSVQEMGQNQQNNGVNSCLSMGLQDYLSYPDMLGSNIDFRNSFISNVNELPWADSSGFSNGSMTDCWLSKIRNSHSSALYNERPHWLQEPSNYLPLGDLRGMILRLAKDQNGCRLLQSVLGRGAKVGIGIVFFEVIDYVGELMVDPFGNYVIQKLVQVCSEEQRSQILLRVTRSEFQLVRICLDTHGTRAVQKLLETITSQQQISVFMSAISPSAVVLAKNINGHHVIKHCLRYFSIENNKYLLNVVADNCFEIAIDKSGCCVLQLCVDNSRGEARDRLISEITANALLLAEDPYGNYVVQHILALKFPRITANLLKQLQGSFIVLACNKYGSNVVEKCLIESNKEQFAQIIWELLRSSNASMLLVDSFGNYVVQSAISKSEGPAFVALLELIQMNVPRMRNNIYGRKILLKLRERGIHF</sequence>
<dbReference type="SMART" id="SM00025">
    <property type="entry name" value="Pumilio"/>
    <property type="match status" value="8"/>
</dbReference>
<evidence type="ECO:0000256" key="3">
    <source>
        <dbReference type="ARBA" id="ARBA00022884"/>
    </source>
</evidence>
<evidence type="ECO:0000256" key="5">
    <source>
        <dbReference type="PROSITE-ProRule" id="PRU00317"/>
    </source>
</evidence>
<dbReference type="PROSITE" id="PS50302">
    <property type="entry name" value="PUM"/>
    <property type="match status" value="6"/>
</dbReference>
<dbReference type="Gene3D" id="1.25.10.10">
    <property type="entry name" value="Leucine-rich Repeat Variant"/>
    <property type="match status" value="1"/>
</dbReference>
<dbReference type="PANTHER" id="PTHR12537:SF63">
    <property type="entry name" value="PUMILIO HOMOLOG 15"/>
    <property type="match status" value="1"/>
</dbReference>
<organism evidence="8 9">
    <name type="scientific">Manihot esculenta</name>
    <name type="common">Cassava</name>
    <name type="synonym">Jatropha manihot</name>
    <dbReference type="NCBI Taxonomy" id="3983"/>
    <lineage>
        <taxon>Eukaryota</taxon>
        <taxon>Viridiplantae</taxon>
        <taxon>Streptophyta</taxon>
        <taxon>Embryophyta</taxon>
        <taxon>Tracheophyta</taxon>
        <taxon>Spermatophyta</taxon>
        <taxon>Magnoliopsida</taxon>
        <taxon>eudicotyledons</taxon>
        <taxon>Gunneridae</taxon>
        <taxon>Pentapetalae</taxon>
        <taxon>rosids</taxon>
        <taxon>fabids</taxon>
        <taxon>Malpighiales</taxon>
        <taxon>Euphorbiaceae</taxon>
        <taxon>Crotonoideae</taxon>
        <taxon>Manihoteae</taxon>
        <taxon>Manihot</taxon>
    </lineage>
</organism>
<feature type="repeat" description="Pumilio" evidence="5">
    <location>
        <begin position="407"/>
        <end position="443"/>
    </location>
</feature>
<dbReference type="EMBL" id="CM004404">
    <property type="protein sequence ID" value="OAY23001.1"/>
    <property type="molecule type" value="Genomic_DNA"/>
</dbReference>
<feature type="region of interest" description="Disordered" evidence="6">
    <location>
        <begin position="1"/>
        <end position="23"/>
    </location>
</feature>
<keyword evidence="2" id="KW-0810">Translation regulation</keyword>
<keyword evidence="1" id="KW-0677">Repeat</keyword>
<dbReference type="AlphaFoldDB" id="A0A2C9U0D3"/>
<proteinExistence type="predicted"/>
<accession>A0A2C9U0D3</accession>
<dbReference type="GO" id="GO:0006417">
    <property type="term" value="P:regulation of translation"/>
    <property type="evidence" value="ECO:0007669"/>
    <property type="project" value="UniProtKB-KW"/>
</dbReference>
<dbReference type="InterPro" id="IPR001313">
    <property type="entry name" value="Pumilio_RNA-bd_rpt"/>
</dbReference>
<dbReference type="Pfam" id="PF00806">
    <property type="entry name" value="PUF"/>
    <property type="match status" value="8"/>
</dbReference>
<evidence type="ECO:0000256" key="4">
    <source>
        <dbReference type="ARBA" id="ARBA00058490"/>
    </source>
</evidence>
<dbReference type="SUPFAM" id="SSF48371">
    <property type="entry name" value="ARM repeat"/>
    <property type="match status" value="1"/>
</dbReference>
<comment type="caution">
    <text evidence="8">The sequence shown here is derived from an EMBL/GenBank/DDBJ whole genome shotgun (WGS) entry which is preliminary data.</text>
</comment>
<dbReference type="CDD" id="cd07920">
    <property type="entry name" value="Pumilio"/>
    <property type="match status" value="1"/>
</dbReference>